<dbReference type="SUPFAM" id="SSF51445">
    <property type="entry name" value="(Trans)glycosidases"/>
    <property type="match status" value="1"/>
</dbReference>
<evidence type="ECO:0000313" key="9">
    <source>
        <dbReference type="EMBL" id="RGE57501.1"/>
    </source>
</evidence>
<feature type="domain" description="Glycoside hydrolase family 2" evidence="8">
    <location>
        <begin position="741"/>
        <end position="840"/>
    </location>
</feature>
<dbReference type="Gene3D" id="3.20.20.80">
    <property type="entry name" value="Glycosidases"/>
    <property type="match status" value="1"/>
</dbReference>
<evidence type="ECO:0000313" key="10">
    <source>
        <dbReference type="Proteomes" id="UP000260812"/>
    </source>
</evidence>
<feature type="domain" description="Glycoside hydrolase family 2 catalytic" evidence="6">
    <location>
        <begin position="280"/>
        <end position="458"/>
    </location>
</feature>
<accession>A0A3E3I000</accession>
<dbReference type="Pfam" id="PF02836">
    <property type="entry name" value="Glyco_hydro_2_C"/>
    <property type="match status" value="1"/>
</dbReference>
<comment type="caution">
    <text evidence="9">The sequence shown here is derived from an EMBL/GenBank/DDBJ whole genome shotgun (WGS) entry which is preliminary data.</text>
</comment>
<dbReference type="Proteomes" id="UP000260812">
    <property type="component" value="Unassembled WGS sequence"/>
</dbReference>
<reference evidence="9" key="1">
    <citation type="submission" date="2018-08" db="EMBL/GenBank/DDBJ databases">
        <title>A genome reference for cultivated species of the human gut microbiota.</title>
        <authorList>
            <person name="Zou Y."/>
            <person name="Xue W."/>
            <person name="Luo G."/>
        </authorList>
    </citation>
    <scope>NUCLEOTIDE SEQUENCE [LARGE SCALE GENOMIC DNA]</scope>
    <source>
        <strain evidence="9">TF05-5AC</strain>
    </source>
</reference>
<feature type="domain" description="DUF4982" evidence="7">
    <location>
        <begin position="667"/>
        <end position="723"/>
    </location>
</feature>
<dbReference type="InterPro" id="IPR006102">
    <property type="entry name" value="Ig-like_GH2"/>
</dbReference>
<dbReference type="GeneID" id="97988949"/>
<keyword evidence="3" id="KW-0326">Glycosidase</keyword>
<feature type="region of interest" description="Disordered" evidence="4">
    <location>
        <begin position="461"/>
        <end position="489"/>
    </location>
</feature>
<dbReference type="InterPro" id="IPR040605">
    <property type="entry name" value="Glyco_hydro2_dom5"/>
</dbReference>
<dbReference type="InterPro" id="IPR036156">
    <property type="entry name" value="Beta-gal/glucu_dom_sf"/>
</dbReference>
<dbReference type="Gene3D" id="2.60.120.260">
    <property type="entry name" value="Galactose-binding domain-like"/>
    <property type="match status" value="1"/>
</dbReference>
<evidence type="ECO:0000259" key="7">
    <source>
        <dbReference type="Pfam" id="PF16355"/>
    </source>
</evidence>
<dbReference type="SUPFAM" id="SSF49785">
    <property type="entry name" value="Galactose-binding domain-like"/>
    <property type="match status" value="1"/>
</dbReference>
<comment type="similarity">
    <text evidence="1">Belongs to the glycosyl hydrolase 2 family.</text>
</comment>
<dbReference type="PRINTS" id="PR00132">
    <property type="entry name" value="GLHYDRLASE2"/>
</dbReference>
<proteinExistence type="inferred from homology"/>
<sequence length="845" mass="94236">MLRKQFNEGWTVSSNAGGSLVEAFLNGKKEEKKVTLPHDAMVEEERTPDTRNGSQTGFYPGGLYHYGKKFFAPKEWENETVILELEGAYMNARVYVNGDYAGGYPHGYSNFYVCLDHFLKYGQENELKVIVNNGMELNSRWYSGSGLYRNVNLLTGKRLHIQTDGLRITTPEIDENTAVVAVETRLVNEEKCNRKICLITEIRDAQGNIAASDTAHATVFGGTEITVRQRMAVVHPLLWDCDTPNLYHCAVRVVQEETVWDEAEDHFGIRKISLDAVNGLRINGREVKLRGSCIHHDNGIIGACTLERAEERRCEIMKEAGFNCIRSSHHPMSRAMLDACDRLGMLVMDELSDMWTRSKNNNDYSMNFQDYWEKDVELLVAKDYNHPSVILYSMGNEIQEAGTAKGAELNRKINEKIKSLDNTRYTTNAINGMLAVMDSMGQIMSDILGKTPEEMMAEAAKAAQQAQNEGQEAEKEGAGQNEGGSDGLNSMMGMMVGPMADAMASHRIMTEKTDEFVDAMDIAGYNYMTGRHEMEHQIRPNRIVLGTETFPADIVRLWSIVKNNKHVIGDMTWTGYDYLGEAGIGIFYYDGTVNFSSHWPDRVAYIGDINLIGYRRPISYLREIVYGLRKNPYIAVERPEHYGEKCGKTPWMWKNNIASWTWKGQEGNPVSIDVYSDADEVELFLNGKSLGRKAAGEGAGFAAAFETAYEPGELKAVSYVDGEISGTHILETAAEEVSLCVEADRRSLKADGADLSFLTVSLRDKDGRENLQAVKEVTVQVEGAGTLQGFGSADPQVLGSYQDTTWKTYDGYVMAAVRAGRRPGAVKVTFTAEGCEPVVVELEVK</sequence>
<evidence type="ECO:0000256" key="3">
    <source>
        <dbReference type="ARBA" id="ARBA00023295"/>
    </source>
</evidence>
<dbReference type="InterPro" id="IPR017853">
    <property type="entry name" value="GH"/>
</dbReference>
<dbReference type="Pfam" id="PF16355">
    <property type="entry name" value="DUF4982"/>
    <property type="match status" value="1"/>
</dbReference>
<gene>
    <name evidence="9" type="ORF">DXC51_19255</name>
</gene>
<dbReference type="SUPFAM" id="SSF49303">
    <property type="entry name" value="beta-Galactosidase/glucuronidase domain"/>
    <property type="match status" value="1"/>
</dbReference>
<evidence type="ECO:0000259" key="5">
    <source>
        <dbReference type="Pfam" id="PF00703"/>
    </source>
</evidence>
<dbReference type="GO" id="GO:0004553">
    <property type="term" value="F:hydrolase activity, hydrolyzing O-glycosyl compounds"/>
    <property type="evidence" value="ECO:0007669"/>
    <property type="project" value="InterPro"/>
</dbReference>
<dbReference type="AlphaFoldDB" id="A0A3E3I000"/>
<dbReference type="Pfam" id="PF18565">
    <property type="entry name" value="Glyco_hydro2_C5"/>
    <property type="match status" value="1"/>
</dbReference>
<dbReference type="GO" id="GO:0005975">
    <property type="term" value="P:carbohydrate metabolic process"/>
    <property type="evidence" value="ECO:0007669"/>
    <property type="project" value="InterPro"/>
</dbReference>
<dbReference type="Gene3D" id="2.60.40.10">
    <property type="entry name" value="Immunoglobulins"/>
    <property type="match status" value="3"/>
</dbReference>
<evidence type="ECO:0000259" key="8">
    <source>
        <dbReference type="Pfam" id="PF18565"/>
    </source>
</evidence>
<evidence type="ECO:0000256" key="2">
    <source>
        <dbReference type="ARBA" id="ARBA00022801"/>
    </source>
</evidence>
<evidence type="ECO:0000256" key="4">
    <source>
        <dbReference type="SAM" id="MobiDB-lite"/>
    </source>
</evidence>
<dbReference type="InterPro" id="IPR006101">
    <property type="entry name" value="Glyco_hydro_2"/>
</dbReference>
<dbReference type="InterPro" id="IPR032311">
    <property type="entry name" value="DUF4982"/>
</dbReference>
<keyword evidence="10" id="KW-1185">Reference proteome</keyword>
<evidence type="ECO:0000256" key="1">
    <source>
        <dbReference type="ARBA" id="ARBA00007401"/>
    </source>
</evidence>
<dbReference type="RefSeq" id="WP_117545190.1">
    <property type="nucleotide sequence ID" value="NZ_QVLV01000015.1"/>
</dbReference>
<feature type="domain" description="Glycoside hydrolase family 2 immunoglobulin-like beta-sandwich" evidence="5">
    <location>
        <begin position="166"/>
        <end position="270"/>
    </location>
</feature>
<dbReference type="PANTHER" id="PTHR42732:SF1">
    <property type="entry name" value="BETA-MANNOSIDASE"/>
    <property type="match status" value="1"/>
</dbReference>
<organism evidence="9 10">
    <name type="scientific">Eisenbergiella massiliensis</name>
    <dbReference type="NCBI Taxonomy" id="1720294"/>
    <lineage>
        <taxon>Bacteria</taxon>
        <taxon>Bacillati</taxon>
        <taxon>Bacillota</taxon>
        <taxon>Clostridia</taxon>
        <taxon>Lachnospirales</taxon>
        <taxon>Lachnospiraceae</taxon>
        <taxon>Eisenbergiella</taxon>
    </lineage>
</organism>
<name>A0A3E3I000_9FIRM</name>
<keyword evidence="2 9" id="KW-0378">Hydrolase</keyword>
<feature type="compositionally biased region" description="Low complexity" evidence="4">
    <location>
        <begin position="461"/>
        <end position="470"/>
    </location>
</feature>
<evidence type="ECO:0000259" key="6">
    <source>
        <dbReference type="Pfam" id="PF02836"/>
    </source>
</evidence>
<protein>
    <submittedName>
        <fullName evidence="9">Glycoside hydrolase family 2 protein</fullName>
    </submittedName>
</protein>
<dbReference type="PANTHER" id="PTHR42732">
    <property type="entry name" value="BETA-GALACTOSIDASE"/>
    <property type="match status" value="1"/>
</dbReference>
<dbReference type="Pfam" id="PF00703">
    <property type="entry name" value="Glyco_hydro_2"/>
    <property type="match status" value="1"/>
</dbReference>
<dbReference type="InterPro" id="IPR008979">
    <property type="entry name" value="Galactose-bd-like_sf"/>
</dbReference>
<dbReference type="InterPro" id="IPR006103">
    <property type="entry name" value="Glyco_hydro_2_cat"/>
</dbReference>
<dbReference type="EMBL" id="QVLV01000015">
    <property type="protein sequence ID" value="RGE57501.1"/>
    <property type="molecule type" value="Genomic_DNA"/>
</dbReference>
<dbReference type="InterPro" id="IPR051913">
    <property type="entry name" value="GH2_Domain-Containing"/>
</dbReference>
<dbReference type="InterPro" id="IPR013783">
    <property type="entry name" value="Ig-like_fold"/>
</dbReference>